<dbReference type="PROSITE" id="PS51747">
    <property type="entry name" value="CYT_DCMP_DEAMINASES_2"/>
    <property type="match status" value="1"/>
</dbReference>
<evidence type="ECO:0000313" key="2">
    <source>
        <dbReference type="EMBL" id="MFD0981814.1"/>
    </source>
</evidence>
<dbReference type="Gene3D" id="3.40.140.10">
    <property type="entry name" value="Cytidine Deaminase, domain 2"/>
    <property type="match status" value="1"/>
</dbReference>
<dbReference type="Proteomes" id="UP001597108">
    <property type="component" value="Unassembled WGS sequence"/>
</dbReference>
<accession>A0ABW3IUX9</accession>
<organism evidence="2 3">
    <name type="scientific">Tropicimonas aquimaris</name>
    <dbReference type="NCBI Taxonomy" id="914152"/>
    <lineage>
        <taxon>Bacteria</taxon>
        <taxon>Pseudomonadati</taxon>
        <taxon>Pseudomonadota</taxon>
        <taxon>Alphaproteobacteria</taxon>
        <taxon>Rhodobacterales</taxon>
        <taxon>Roseobacteraceae</taxon>
        <taxon>Tropicimonas</taxon>
    </lineage>
</organism>
<reference evidence="3" key="1">
    <citation type="journal article" date="2019" name="Int. J. Syst. Evol. Microbiol.">
        <title>The Global Catalogue of Microorganisms (GCM) 10K type strain sequencing project: providing services to taxonomists for standard genome sequencing and annotation.</title>
        <authorList>
            <consortium name="The Broad Institute Genomics Platform"/>
            <consortium name="The Broad Institute Genome Sequencing Center for Infectious Disease"/>
            <person name="Wu L."/>
            <person name="Ma J."/>
        </authorList>
    </citation>
    <scope>NUCLEOTIDE SEQUENCE [LARGE SCALE GENOMIC DNA]</scope>
    <source>
        <strain evidence="3">CCUG 60524</strain>
    </source>
</reference>
<dbReference type="CDD" id="cd01285">
    <property type="entry name" value="nucleoside_deaminase"/>
    <property type="match status" value="1"/>
</dbReference>
<evidence type="ECO:0000313" key="3">
    <source>
        <dbReference type="Proteomes" id="UP001597108"/>
    </source>
</evidence>
<dbReference type="RefSeq" id="WP_386077056.1">
    <property type="nucleotide sequence ID" value="NZ_JBHTJT010000047.1"/>
</dbReference>
<protein>
    <submittedName>
        <fullName evidence="2">Nucleoside deaminase</fullName>
    </submittedName>
</protein>
<name>A0ABW3IUX9_9RHOB</name>
<feature type="non-terminal residue" evidence="2">
    <location>
        <position position="157"/>
    </location>
</feature>
<keyword evidence="3" id="KW-1185">Reference proteome</keyword>
<comment type="caution">
    <text evidence="2">The sequence shown here is derived from an EMBL/GenBank/DDBJ whole genome shotgun (WGS) entry which is preliminary data.</text>
</comment>
<dbReference type="InterPro" id="IPR002125">
    <property type="entry name" value="CMP_dCMP_dom"/>
</dbReference>
<proteinExistence type="predicted"/>
<dbReference type="SUPFAM" id="SSF53927">
    <property type="entry name" value="Cytidine deaminase-like"/>
    <property type="match status" value="1"/>
</dbReference>
<feature type="domain" description="CMP/dCMP-type deaminase" evidence="1">
    <location>
        <begin position="50"/>
        <end position="157"/>
    </location>
</feature>
<evidence type="ECO:0000259" key="1">
    <source>
        <dbReference type="PROSITE" id="PS51747"/>
    </source>
</evidence>
<dbReference type="InterPro" id="IPR016193">
    <property type="entry name" value="Cytidine_deaminase-like"/>
</dbReference>
<gene>
    <name evidence="2" type="ORF">ACFQ2S_19440</name>
</gene>
<dbReference type="Pfam" id="PF00383">
    <property type="entry name" value="dCMP_cyt_deam_1"/>
    <property type="match status" value="1"/>
</dbReference>
<sequence length="157" mass="17496">MVRSTDNANLLAGQSSRFSERIRRGNLRNSSVRIFCCHHKQGRLLHMTRDQMIAHILAANAVARSAAAHGHHPFGAVLVGPDNTVLMRQGNIDTMHHAETELARRAAVEFSPEFLWTCTLVSTGEPCAMCTGTLYCGVPHLNWSTVMFRKRRTENGE</sequence>
<dbReference type="EMBL" id="JBHTJT010000047">
    <property type="protein sequence ID" value="MFD0981814.1"/>
    <property type="molecule type" value="Genomic_DNA"/>
</dbReference>